<proteinExistence type="predicted"/>
<dbReference type="OrthoDB" id="273693at2759"/>
<dbReference type="Proteomes" id="UP000674318">
    <property type="component" value="Unassembled WGS sequence"/>
</dbReference>
<dbReference type="AlphaFoldDB" id="A0A836HZF6"/>
<reference evidence="2 3" key="1">
    <citation type="submission" date="2021-02" db="EMBL/GenBank/DDBJ databases">
        <title>Porcisia hertigi Genome sequencing and assembly.</title>
        <authorList>
            <person name="Almutairi H."/>
            <person name="Gatherer D."/>
        </authorList>
    </citation>
    <scope>NUCLEOTIDE SEQUENCE [LARGE SCALE GENOMIC DNA]</scope>
    <source>
        <strain evidence="2 3">C119</strain>
    </source>
</reference>
<comment type="caution">
    <text evidence="2">The sequence shown here is derived from an EMBL/GenBank/DDBJ whole genome shotgun (WGS) entry which is preliminary data.</text>
</comment>
<name>A0A836HZF6_9TRYP</name>
<accession>A0A836HZF6</accession>
<organism evidence="2 3">
    <name type="scientific">Porcisia hertigi</name>
    <dbReference type="NCBI Taxonomy" id="2761500"/>
    <lineage>
        <taxon>Eukaryota</taxon>
        <taxon>Discoba</taxon>
        <taxon>Euglenozoa</taxon>
        <taxon>Kinetoplastea</taxon>
        <taxon>Metakinetoplastina</taxon>
        <taxon>Trypanosomatida</taxon>
        <taxon>Trypanosomatidae</taxon>
        <taxon>Leishmaniinae</taxon>
        <taxon>Porcisia</taxon>
    </lineage>
</organism>
<gene>
    <name evidence="2" type="ORF">JKF63_04080</name>
</gene>
<feature type="region of interest" description="Disordered" evidence="1">
    <location>
        <begin position="160"/>
        <end position="203"/>
    </location>
</feature>
<sequence>MDTIAVEASPCDLHQAIGSVSSGDSSLKEATLLCVSSTVCYREVALSADELHTSPTAAPGSCCAPCACAWLSATVTCTLDVFIHVHPSLSPHGFASLLGGCHGVTVRTSTPHFARITCDNVRNLCEMYDGLLTLPLSPADVLSRDVSTCSTHLKIAAPPGGLSGQRVRGRSVGVSTAPEADGAVRKSPVASRPAAGPRSTDAVSGTSESLVISAYEATAHVARNLPTVALLVRFPKRCRHALVLLRPSLGSRHKKYTLTYHASVRLVSESIQRVALTPHGDAVALLADTFIHDVSLSVRASTRGDDASAALVLHGGYLSLDEGEQRSSALQPLLLHIGLLGASAGQRVLRSLLRSRLTGAWYRLRFPANGANRSPFFCPVFSELVLYTSEGHALAFEPLMADAIEETPASTGKVNQCMTITYTCCVGAHLLSSRLDASASPASTAASLPCDGLRGGALLVAPPWHFTDQWQYSLWFAKALALTTASPAAFSTVLASGEGLRHRRRHRVSSVIAMSSNRRVWLLYKGSRLCVVTVPTGTSGVTDDGGGVPTLAATVPLDASYLIHDAQYVACGGHVGFLLLCRHSRMSAAEPWDIASEMRPATATSAVGDRFVHCSLPHSPVQLLFLSLSGMGAAAAAGAAAASNAFMSPLLLVPLMPSSTLGSLLPSLAHPSSRLRFVCAVSMADTPVSNLETESLLDTIYVSISSSGCARGAWTGTARLPSVWSSCTSLLQLSLKEYSGSFQGVLTLQWAAHTLSALFPHAALMRGDFLDTSWMATAAGAIPSSSRQASSSALIVEAKAQSLETALEAALLELRYPYVHSVCFAGTTASDVSLGRGGRPGGAALYYPRATVVFHDALDAFLHACVGEGETNSAGAVAIFAGFSAALRMSGLLHAPRDCRAARDGGGGGGVRATMRMVAFLHGCAQLLRCALEDVSAIGGVSALLACASHLTRTATPGKAPKSPSEMTPMAWEVWGLLLQPLFDFVWGVVRAYCVSAEVADDLLEYCSPAVQSMARTRRFLWSDTKNAFQDTKTRDASLLINPNDASHRGGLSLASGFGGMAARQDRAELLTVVPHTPGPTAASPSSATAAAATSLYTSAELYGMVRRVFLMQGASAALHLVEELQRHSITNVDVSDMVQMLETMQHRLADVAV</sequence>
<dbReference type="EMBL" id="JAFJZO010000026">
    <property type="protein sequence ID" value="KAG5501811.1"/>
    <property type="molecule type" value="Genomic_DNA"/>
</dbReference>
<protein>
    <submittedName>
        <fullName evidence="2">Uncharacterized protein</fullName>
    </submittedName>
</protein>
<keyword evidence="3" id="KW-1185">Reference proteome</keyword>
<dbReference type="KEGG" id="phet:94290151"/>
<dbReference type="RefSeq" id="XP_067756258.1">
    <property type="nucleotide sequence ID" value="XM_067900074.1"/>
</dbReference>
<evidence type="ECO:0000313" key="3">
    <source>
        <dbReference type="Proteomes" id="UP000674318"/>
    </source>
</evidence>
<evidence type="ECO:0000313" key="2">
    <source>
        <dbReference type="EMBL" id="KAG5501811.1"/>
    </source>
</evidence>
<dbReference type="GeneID" id="94290151"/>
<evidence type="ECO:0000256" key="1">
    <source>
        <dbReference type="SAM" id="MobiDB-lite"/>
    </source>
</evidence>